<keyword evidence="3" id="KW-1185">Reference proteome</keyword>
<dbReference type="GeneID" id="39579837"/>
<sequence length="81" mass="8731">MHACVESRETAKLLHRRLHGRSATEDWKIFPMPDSKGMTNDVDGDSDSDGNGGGDDGANGNQASGTGQERATKRAQRSKRC</sequence>
<dbReference type="AlphaFoldDB" id="A0A3N2Q3H0"/>
<dbReference type="RefSeq" id="XP_028469120.1">
    <property type="nucleotide sequence ID" value="XM_028611359.1"/>
</dbReference>
<protein>
    <submittedName>
        <fullName evidence="2">Uncharacterized protein</fullName>
    </submittedName>
</protein>
<proteinExistence type="predicted"/>
<gene>
    <name evidence="2" type="ORF">SODALDRAFT_331038</name>
</gene>
<organism evidence="2 3">
    <name type="scientific">Sodiomyces alkalinus (strain CBS 110278 / VKM F-3762 / F11)</name>
    <name type="common">Alkaliphilic filamentous fungus</name>
    <dbReference type="NCBI Taxonomy" id="1314773"/>
    <lineage>
        <taxon>Eukaryota</taxon>
        <taxon>Fungi</taxon>
        <taxon>Dikarya</taxon>
        <taxon>Ascomycota</taxon>
        <taxon>Pezizomycotina</taxon>
        <taxon>Sordariomycetes</taxon>
        <taxon>Hypocreomycetidae</taxon>
        <taxon>Glomerellales</taxon>
        <taxon>Plectosphaerellaceae</taxon>
        <taxon>Sodiomyces</taxon>
    </lineage>
</organism>
<feature type="region of interest" description="Disordered" evidence="1">
    <location>
        <begin position="16"/>
        <end position="81"/>
    </location>
</feature>
<reference evidence="2 3" key="1">
    <citation type="journal article" date="2018" name="Mol. Ecol.">
        <title>The obligate alkalophilic soda-lake fungus Sodiomyces alkalinus has shifted to a protein diet.</title>
        <authorList>
            <person name="Grum-Grzhimaylo A.A."/>
            <person name="Falkoski D.L."/>
            <person name="van den Heuvel J."/>
            <person name="Valero-Jimenez C.A."/>
            <person name="Min B."/>
            <person name="Choi I.G."/>
            <person name="Lipzen A."/>
            <person name="Daum C.G."/>
            <person name="Aanen D.K."/>
            <person name="Tsang A."/>
            <person name="Henrissat B."/>
            <person name="Bilanenko E.N."/>
            <person name="de Vries R.P."/>
            <person name="van Kan J.A.L."/>
            <person name="Grigoriev I.V."/>
            <person name="Debets A.J.M."/>
        </authorList>
    </citation>
    <scope>NUCLEOTIDE SEQUENCE [LARGE SCALE GENOMIC DNA]</scope>
    <source>
        <strain evidence="2 3">F11</strain>
    </source>
</reference>
<dbReference type="Proteomes" id="UP000272025">
    <property type="component" value="Unassembled WGS sequence"/>
</dbReference>
<evidence type="ECO:0000256" key="1">
    <source>
        <dbReference type="SAM" id="MobiDB-lite"/>
    </source>
</evidence>
<name>A0A3N2Q3H0_SODAK</name>
<dbReference type="EMBL" id="ML119052">
    <property type="protein sequence ID" value="ROT41314.1"/>
    <property type="molecule type" value="Genomic_DNA"/>
</dbReference>
<evidence type="ECO:0000313" key="2">
    <source>
        <dbReference type="EMBL" id="ROT41314.1"/>
    </source>
</evidence>
<accession>A0A3N2Q3H0</accession>
<evidence type="ECO:0000313" key="3">
    <source>
        <dbReference type="Proteomes" id="UP000272025"/>
    </source>
</evidence>